<dbReference type="PATRIC" id="fig|1339352.3.peg.4048"/>
<proteinExistence type="predicted"/>
<gene>
    <name evidence="1" type="ORF">M099_4320</name>
</gene>
<evidence type="ECO:0000313" key="1">
    <source>
        <dbReference type="EMBL" id="KDS44372.1"/>
    </source>
</evidence>
<dbReference type="InterPro" id="IPR019707">
    <property type="entry name" value="DUF2582"/>
</dbReference>
<dbReference type="EMBL" id="JNHM01000164">
    <property type="protein sequence ID" value="KDS44372.1"/>
    <property type="molecule type" value="Genomic_DNA"/>
</dbReference>
<protein>
    <recommendedName>
        <fullName evidence="3">Winged helix-turn-helix domain-containing protein</fullName>
    </recommendedName>
</protein>
<name>A0A069S2R7_PHOVU</name>
<accession>A0A069S2R7</accession>
<dbReference type="AlphaFoldDB" id="A0A069S2R7"/>
<dbReference type="Gene3D" id="1.10.10.10">
    <property type="entry name" value="Winged helix-like DNA-binding domain superfamily/Winged helix DNA-binding domain"/>
    <property type="match status" value="1"/>
</dbReference>
<organism evidence="1 2">
    <name type="scientific">Phocaeicola vulgatus str. 3975 RP4</name>
    <dbReference type="NCBI Taxonomy" id="1339352"/>
    <lineage>
        <taxon>Bacteria</taxon>
        <taxon>Pseudomonadati</taxon>
        <taxon>Bacteroidota</taxon>
        <taxon>Bacteroidia</taxon>
        <taxon>Bacteroidales</taxon>
        <taxon>Bacteroidaceae</taxon>
        <taxon>Phocaeicola</taxon>
    </lineage>
</organism>
<comment type="caution">
    <text evidence="1">The sequence shown here is derived from an EMBL/GenBank/DDBJ whole genome shotgun (WGS) entry which is preliminary data.</text>
</comment>
<evidence type="ECO:0000313" key="2">
    <source>
        <dbReference type="Proteomes" id="UP000027661"/>
    </source>
</evidence>
<dbReference type="RefSeq" id="WP_008668195.1">
    <property type="nucleotide sequence ID" value="NZ_JNHM01000164.1"/>
</dbReference>
<evidence type="ECO:0008006" key="3">
    <source>
        <dbReference type="Google" id="ProtNLM"/>
    </source>
</evidence>
<reference evidence="1 2" key="1">
    <citation type="submission" date="2014-04" db="EMBL/GenBank/DDBJ databases">
        <authorList>
            <person name="Sears C."/>
            <person name="Carroll K."/>
            <person name="Sack B.R."/>
            <person name="Qadri F."/>
            <person name="Myers L.L."/>
            <person name="Chung G.-T."/>
            <person name="Escheverria P."/>
            <person name="Fraser C.M."/>
            <person name="Sadzewicz L."/>
            <person name="Shefchek K.A."/>
            <person name="Tallon L."/>
            <person name="Das S.P."/>
            <person name="Daugherty S."/>
            <person name="Mongodin E.F."/>
        </authorList>
    </citation>
    <scope>NUCLEOTIDE SEQUENCE [LARGE SCALE GENOMIC DNA]</scope>
    <source>
        <strain evidence="1 2">3975 RP4</strain>
    </source>
</reference>
<sequence length="71" mass="7781">MDISLIGANAGSVWNALHENGELDLTKLKKETKLSETEILAAIGWLAREGKILSVETKKGRRTVELFSLAD</sequence>
<dbReference type="Pfam" id="PF10771">
    <property type="entry name" value="DUF2582"/>
    <property type="match status" value="1"/>
</dbReference>
<dbReference type="InterPro" id="IPR036388">
    <property type="entry name" value="WH-like_DNA-bd_sf"/>
</dbReference>
<dbReference type="Proteomes" id="UP000027661">
    <property type="component" value="Unassembled WGS sequence"/>
</dbReference>